<dbReference type="Gene3D" id="2.40.280.10">
    <property type="match status" value="1"/>
</dbReference>
<evidence type="ECO:0000256" key="2">
    <source>
        <dbReference type="ARBA" id="ARBA00022884"/>
    </source>
</evidence>
<protein>
    <submittedName>
        <fullName evidence="3">SsrA-binding protein</fullName>
    </submittedName>
</protein>
<dbReference type="GO" id="GO:0070930">
    <property type="term" value="P:trans-translation-dependent protein tagging"/>
    <property type="evidence" value="ECO:0007669"/>
    <property type="project" value="TreeGrafter"/>
</dbReference>
<accession>A0A3M0Z4V7</accession>
<dbReference type="Pfam" id="PF01668">
    <property type="entry name" value="SmpB"/>
    <property type="match status" value="1"/>
</dbReference>
<keyword evidence="2" id="KW-0694">RNA-binding</keyword>
<dbReference type="InterPro" id="IPR023620">
    <property type="entry name" value="SmpB"/>
</dbReference>
<dbReference type="GO" id="GO:0005829">
    <property type="term" value="C:cytosol"/>
    <property type="evidence" value="ECO:0007669"/>
    <property type="project" value="TreeGrafter"/>
</dbReference>
<dbReference type="PANTHER" id="PTHR30308">
    <property type="entry name" value="TMRNA-BINDING COMPONENT OF TRANS-TRANSLATION TAGGING COMPLEX"/>
    <property type="match status" value="1"/>
</dbReference>
<keyword evidence="1" id="KW-0963">Cytoplasm</keyword>
<reference evidence="3 4" key="1">
    <citation type="submission" date="2018-10" db="EMBL/GenBank/DDBJ databases">
        <title>Thermophilic Lithotrophy and Phototrophy in an Intertidal, Iron-rich, Geothermal Spring.</title>
        <authorList>
            <person name="Ward L.M."/>
            <person name="Idei A."/>
            <person name="Nakagawa M."/>
            <person name="Ueno Y."/>
            <person name="Fischer W."/>
            <person name="Mcglynn S.E."/>
        </authorList>
    </citation>
    <scope>NUCLEOTIDE SEQUENCE [LARGE SCALE GENOMIC DNA]</scope>
    <source>
        <strain evidence="3">J137</strain>
    </source>
</reference>
<dbReference type="GO" id="GO:0003723">
    <property type="term" value="F:RNA binding"/>
    <property type="evidence" value="ECO:0007669"/>
    <property type="project" value="UniProtKB-KW"/>
</dbReference>
<dbReference type="Proteomes" id="UP000269410">
    <property type="component" value="Unassembled WGS sequence"/>
</dbReference>
<evidence type="ECO:0000256" key="1">
    <source>
        <dbReference type="ARBA" id="ARBA00022490"/>
    </source>
</evidence>
<evidence type="ECO:0000313" key="3">
    <source>
        <dbReference type="EMBL" id="RMD77168.1"/>
    </source>
</evidence>
<sequence length="147" mass="17030">MQVIYENKRVNFDFEVIKKYVAGMVLFGWEVKQIRACRFDLSSAYVKLKNGRAVLKSFKIAKPKDQPFLAASENLQRDVHLLLKKSEIYGLELDSARKGLTVVPISIISDDRNLLKIVLALVRGKKKCDKRLEKKRKQIEKNMLSNY</sequence>
<dbReference type="EMBL" id="RFKV01000057">
    <property type="protein sequence ID" value="RMD77168.1"/>
    <property type="molecule type" value="Genomic_DNA"/>
</dbReference>
<gene>
    <name evidence="3" type="ORF">D6810_01775</name>
</gene>
<dbReference type="AlphaFoldDB" id="A0A3M0Z4V7"/>
<dbReference type="PANTHER" id="PTHR30308:SF2">
    <property type="entry name" value="SSRA-BINDING PROTEIN"/>
    <property type="match status" value="1"/>
</dbReference>
<organism evidence="3 4">
    <name type="scientific">Candidatus Dojkabacteria bacterium</name>
    <dbReference type="NCBI Taxonomy" id="2099670"/>
    <lineage>
        <taxon>Bacteria</taxon>
        <taxon>Candidatus Dojkabacteria</taxon>
    </lineage>
</organism>
<dbReference type="SUPFAM" id="SSF74982">
    <property type="entry name" value="Small protein B (SmpB)"/>
    <property type="match status" value="1"/>
</dbReference>
<dbReference type="InterPro" id="IPR000037">
    <property type="entry name" value="SsrA-bd_prot"/>
</dbReference>
<evidence type="ECO:0000313" key="4">
    <source>
        <dbReference type="Proteomes" id="UP000269410"/>
    </source>
</evidence>
<comment type="caution">
    <text evidence="3">The sequence shown here is derived from an EMBL/GenBank/DDBJ whole genome shotgun (WGS) entry which is preliminary data.</text>
</comment>
<proteinExistence type="predicted"/>
<name>A0A3M0Z4V7_9BACT</name>